<sequence>MLGKLYRKRLWISANMNHYFGFVACFPYSLDKECVSEGAAARPRSPCHFLALVHALLGSGSVVDVQRKEELQYNMRVEQKPLVTIEDADSPCKQQTFLHTLSPRKCWRRRPTRELSSLPLCSLKQLKEDLDTIVQDASQELVALLQERQGLQEEVDIRSITIEQLLKFAEKRQLQLGEPLAIQMSVVQNRCPDTASESRLC</sequence>
<organism evidence="2 3">
    <name type="scientific">Scylla paramamosain</name>
    <name type="common">Mud crab</name>
    <dbReference type="NCBI Taxonomy" id="85552"/>
    <lineage>
        <taxon>Eukaryota</taxon>
        <taxon>Metazoa</taxon>
        <taxon>Ecdysozoa</taxon>
        <taxon>Arthropoda</taxon>
        <taxon>Crustacea</taxon>
        <taxon>Multicrustacea</taxon>
        <taxon>Malacostraca</taxon>
        <taxon>Eumalacostraca</taxon>
        <taxon>Eucarida</taxon>
        <taxon>Decapoda</taxon>
        <taxon>Pleocyemata</taxon>
        <taxon>Brachyura</taxon>
        <taxon>Eubrachyura</taxon>
        <taxon>Portunoidea</taxon>
        <taxon>Portunidae</taxon>
        <taxon>Portuninae</taxon>
        <taxon>Scylla</taxon>
    </lineage>
</organism>
<name>A0AAW0TIQ0_SCYPA</name>
<reference evidence="2 3" key="1">
    <citation type="submission" date="2023-03" db="EMBL/GenBank/DDBJ databases">
        <title>High-quality genome of Scylla paramamosain provides insights in environmental adaptation.</title>
        <authorList>
            <person name="Zhang L."/>
        </authorList>
    </citation>
    <scope>NUCLEOTIDE SEQUENCE [LARGE SCALE GENOMIC DNA]</scope>
    <source>
        <strain evidence="2">LZ_2023a</strain>
        <tissue evidence="2">Muscle</tissue>
    </source>
</reference>
<dbReference type="Pfam" id="PF06937">
    <property type="entry name" value="EURL"/>
    <property type="match status" value="1"/>
</dbReference>
<comment type="caution">
    <text evidence="2">The sequence shown here is derived from an EMBL/GenBank/DDBJ whole genome shotgun (WGS) entry which is preliminary data.</text>
</comment>
<evidence type="ECO:0000313" key="3">
    <source>
        <dbReference type="Proteomes" id="UP001487740"/>
    </source>
</evidence>
<dbReference type="InterPro" id="IPR009704">
    <property type="entry name" value="EURL_prot"/>
</dbReference>
<proteinExistence type="predicted"/>
<keyword evidence="3" id="KW-1185">Reference proteome</keyword>
<accession>A0AAW0TIQ0</accession>
<evidence type="ECO:0000313" key="2">
    <source>
        <dbReference type="EMBL" id="KAK8387554.1"/>
    </source>
</evidence>
<gene>
    <name evidence="2" type="ORF">O3P69_018235</name>
</gene>
<dbReference type="EMBL" id="JARAKH010000030">
    <property type="protein sequence ID" value="KAK8387554.1"/>
    <property type="molecule type" value="Genomic_DNA"/>
</dbReference>
<evidence type="ECO:0000256" key="1">
    <source>
        <dbReference type="SAM" id="Coils"/>
    </source>
</evidence>
<keyword evidence="1" id="KW-0175">Coiled coil</keyword>
<protein>
    <submittedName>
        <fullName evidence="2">Uncharacterized protein</fullName>
    </submittedName>
</protein>
<dbReference type="AlphaFoldDB" id="A0AAW0TIQ0"/>
<dbReference type="Proteomes" id="UP001487740">
    <property type="component" value="Unassembled WGS sequence"/>
</dbReference>
<dbReference type="PROSITE" id="PS51257">
    <property type="entry name" value="PROKAR_LIPOPROTEIN"/>
    <property type="match status" value="1"/>
</dbReference>
<feature type="coiled-coil region" evidence="1">
    <location>
        <begin position="127"/>
        <end position="154"/>
    </location>
</feature>